<dbReference type="PROSITE" id="PS51257">
    <property type="entry name" value="PROKAR_LIPOPROTEIN"/>
    <property type="match status" value="1"/>
</dbReference>
<organism evidence="1 2">
    <name type="scientific">Aliiruegeria haliotis</name>
    <dbReference type="NCBI Taxonomy" id="1280846"/>
    <lineage>
        <taxon>Bacteria</taxon>
        <taxon>Pseudomonadati</taxon>
        <taxon>Pseudomonadota</taxon>
        <taxon>Alphaproteobacteria</taxon>
        <taxon>Rhodobacterales</taxon>
        <taxon>Roseobacteraceae</taxon>
        <taxon>Aliiruegeria</taxon>
    </lineage>
</organism>
<evidence type="ECO:0000313" key="2">
    <source>
        <dbReference type="Proteomes" id="UP000239480"/>
    </source>
</evidence>
<comment type="caution">
    <text evidence="1">The sequence shown here is derived from an EMBL/GenBank/DDBJ whole genome shotgun (WGS) entry which is preliminary data.</text>
</comment>
<dbReference type="OrthoDB" id="7876992at2"/>
<sequence length="97" mass="10385">MRLGAALVLGSGLVACQQPVEITNDIPVTQEVVVLPASTQRINARVERERQLVTGTYRDDIAELTGAPSAHGKHPAYAPLAGKTAYRYRKDAITAAD</sequence>
<protein>
    <submittedName>
        <fullName evidence="1">Uncharacterized protein</fullName>
    </submittedName>
</protein>
<dbReference type="EMBL" id="PVTD01000001">
    <property type="protein sequence ID" value="PRY26074.1"/>
    <property type="molecule type" value="Genomic_DNA"/>
</dbReference>
<reference evidence="1 2" key="1">
    <citation type="submission" date="2018-03" db="EMBL/GenBank/DDBJ databases">
        <title>Genomic Encyclopedia of Archaeal and Bacterial Type Strains, Phase II (KMG-II): from individual species to whole genera.</title>
        <authorList>
            <person name="Goeker M."/>
        </authorList>
    </citation>
    <scope>NUCLEOTIDE SEQUENCE [LARGE SCALE GENOMIC DNA]</scope>
    <source>
        <strain evidence="1 2">DSM 29328</strain>
    </source>
</reference>
<keyword evidence="2" id="KW-1185">Reference proteome</keyword>
<evidence type="ECO:0000313" key="1">
    <source>
        <dbReference type="EMBL" id="PRY26074.1"/>
    </source>
</evidence>
<gene>
    <name evidence="1" type="ORF">CLV78_101167</name>
</gene>
<dbReference type="Proteomes" id="UP000239480">
    <property type="component" value="Unassembled WGS sequence"/>
</dbReference>
<dbReference type="AlphaFoldDB" id="A0A2T0RY11"/>
<name>A0A2T0RY11_9RHOB</name>
<dbReference type="RefSeq" id="WP_146136613.1">
    <property type="nucleotide sequence ID" value="NZ_PVTD01000001.1"/>
</dbReference>
<proteinExistence type="predicted"/>
<accession>A0A2T0RY11</accession>